<dbReference type="Pfam" id="PF00061">
    <property type="entry name" value="Lipocalin"/>
    <property type="match status" value="1"/>
</dbReference>
<gene>
    <name evidence="6" type="primary">LCN8</name>
</gene>
<dbReference type="FunCoup" id="A0A2Y9QIF9">
    <property type="interactions" value="1"/>
</dbReference>
<evidence type="ECO:0000313" key="5">
    <source>
        <dbReference type="Proteomes" id="UP000248480"/>
    </source>
</evidence>
<evidence type="ECO:0000256" key="3">
    <source>
        <dbReference type="SAM" id="SignalP"/>
    </source>
</evidence>
<dbReference type="STRING" id="127582.A0A2Y9QIF9"/>
<sequence length="286" mass="30613">MGAGLPSAVLGVVILGLQVQVRMAVQPDLDSQKIAGFWREVGVASDHNLALHTPKRLEGLFLTLNGANLTVKVVYNNSGSCETEKIVGSEMDVSGKFVFPGRRELQVLDTDYEHYAILRVSLHWRGRDFEVLKYFSRSLQDENEPGFWKFRELTADTGLYLLARQGKCAQFLKEVSGRTQDLSPLPDAGADLGECCPETPAHPASPQASPAEGAARACVAGPLQRGPRVPGGLPAVPGSAVPVRGARGPRAELGAIGAGQWPAGLNNICSLRPLLQTSWEDAEPGP</sequence>
<evidence type="ECO:0000256" key="1">
    <source>
        <dbReference type="ARBA" id="ARBA00006889"/>
    </source>
</evidence>
<dbReference type="InParanoid" id="A0A2Y9QIF9"/>
<name>A0A2Y9QIF9_TRIMA</name>
<organism evidence="5 6">
    <name type="scientific">Trichechus manatus latirostris</name>
    <name type="common">Florida manatee</name>
    <dbReference type="NCBI Taxonomy" id="127582"/>
    <lineage>
        <taxon>Eukaryota</taxon>
        <taxon>Metazoa</taxon>
        <taxon>Chordata</taxon>
        <taxon>Craniata</taxon>
        <taxon>Vertebrata</taxon>
        <taxon>Euteleostomi</taxon>
        <taxon>Mammalia</taxon>
        <taxon>Eutheria</taxon>
        <taxon>Afrotheria</taxon>
        <taxon>Sirenia</taxon>
        <taxon>Trichechidae</taxon>
        <taxon>Trichechus</taxon>
    </lineage>
</organism>
<dbReference type="PROSITE" id="PS00213">
    <property type="entry name" value="LIPOCALIN"/>
    <property type="match status" value="1"/>
</dbReference>
<dbReference type="Gene3D" id="2.40.128.20">
    <property type="match status" value="1"/>
</dbReference>
<feature type="chain" id="PRO_5015992056" evidence="3">
    <location>
        <begin position="25"/>
        <end position="286"/>
    </location>
</feature>
<comment type="similarity">
    <text evidence="1 2">Belongs to the calycin superfamily. Lipocalin family.</text>
</comment>
<proteinExistence type="inferred from homology"/>
<dbReference type="GO" id="GO:0036094">
    <property type="term" value="F:small molecule binding"/>
    <property type="evidence" value="ECO:0007669"/>
    <property type="project" value="InterPro"/>
</dbReference>
<dbReference type="SUPFAM" id="SSF50814">
    <property type="entry name" value="Lipocalins"/>
    <property type="match status" value="1"/>
</dbReference>
<dbReference type="InterPro" id="IPR002345">
    <property type="entry name" value="Lipocalin"/>
</dbReference>
<dbReference type="AlphaFoldDB" id="A0A2Y9QIF9"/>
<accession>A0A2Y9QIF9</accession>
<dbReference type="InterPro" id="IPR012674">
    <property type="entry name" value="Calycin"/>
</dbReference>
<feature type="signal peptide" evidence="3">
    <location>
        <begin position="1"/>
        <end position="24"/>
    </location>
</feature>
<dbReference type="KEGG" id="tmu:101355677"/>
<feature type="domain" description="Lipocalin/cytosolic fatty-acid binding" evidence="4">
    <location>
        <begin position="35"/>
        <end position="154"/>
    </location>
</feature>
<dbReference type="CDD" id="cd19421">
    <property type="entry name" value="lipocalin_5_8-like"/>
    <property type="match status" value="1"/>
</dbReference>
<protein>
    <submittedName>
        <fullName evidence="6">Epididymal-specific lipocalin-8</fullName>
    </submittedName>
</protein>
<dbReference type="RefSeq" id="XP_023581577.1">
    <property type="nucleotide sequence ID" value="XM_023725809.1"/>
</dbReference>
<evidence type="ECO:0000259" key="4">
    <source>
        <dbReference type="Pfam" id="PF00061"/>
    </source>
</evidence>
<evidence type="ECO:0000256" key="2">
    <source>
        <dbReference type="RuleBase" id="RU003695"/>
    </source>
</evidence>
<dbReference type="PANTHER" id="PTHR11430">
    <property type="entry name" value="LIPOCALIN"/>
    <property type="match status" value="1"/>
</dbReference>
<dbReference type="Proteomes" id="UP000248480">
    <property type="component" value="Unplaced"/>
</dbReference>
<dbReference type="InterPro" id="IPR000566">
    <property type="entry name" value="Lipocln_cytosolic_FA-bd_dom"/>
</dbReference>
<dbReference type="GeneID" id="101355677"/>
<evidence type="ECO:0000313" key="6">
    <source>
        <dbReference type="RefSeq" id="XP_023581577.1"/>
    </source>
</evidence>
<keyword evidence="5" id="KW-1185">Reference proteome</keyword>
<dbReference type="PANTHER" id="PTHR11430:SF1">
    <property type="entry name" value="EPIDIDYMAL-SPECIFIC LIPOCALIN-8"/>
    <property type="match status" value="1"/>
</dbReference>
<keyword evidence="3" id="KW-0732">Signal</keyword>
<dbReference type="InterPro" id="IPR022272">
    <property type="entry name" value="Lipocalin_CS"/>
</dbReference>
<dbReference type="CTD" id="138307"/>
<reference evidence="6" key="1">
    <citation type="submission" date="2025-08" db="UniProtKB">
        <authorList>
            <consortium name="RefSeq"/>
        </authorList>
    </citation>
    <scope>IDENTIFICATION</scope>
</reference>